<feature type="compositionally biased region" description="Low complexity" evidence="5">
    <location>
        <begin position="89"/>
        <end position="103"/>
    </location>
</feature>
<protein>
    <submittedName>
        <fullName evidence="6">Uncharacterized protein</fullName>
    </submittedName>
</protein>
<feature type="compositionally biased region" description="Low complexity" evidence="5">
    <location>
        <begin position="23"/>
        <end position="52"/>
    </location>
</feature>
<evidence type="ECO:0000256" key="4">
    <source>
        <dbReference type="ARBA" id="ARBA00023242"/>
    </source>
</evidence>
<dbReference type="GO" id="GO:0006366">
    <property type="term" value="P:transcription by RNA polymerase II"/>
    <property type="evidence" value="ECO:0007669"/>
    <property type="project" value="InterPro"/>
</dbReference>
<evidence type="ECO:0000313" key="6">
    <source>
        <dbReference type="EMBL" id="KAF0974443.1"/>
    </source>
</evidence>
<evidence type="ECO:0000313" key="7">
    <source>
        <dbReference type="Proteomes" id="UP000444721"/>
    </source>
</evidence>
<feature type="compositionally biased region" description="Low complexity" evidence="5">
    <location>
        <begin position="59"/>
        <end position="81"/>
    </location>
</feature>
<dbReference type="PANTHER" id="PTHR11380">
    <property type="entry name" value="TRANSCRIPTION INITIATION FACTOR TFIID/SUPT3-RELATED"/>
    <property type="match status" value="1"/>
</dbReference>
<accession>A0A6A5B7W1</accession>
<feature type="compositionally biased region" description="Low complexity" evidence="5">
    <location>
        <begin position="1"/>
        <end position="13"/>
    </location>
</feature>
<gene>
    <name evidence="6" type="ORF">FDP41_006475</name>
</gene>
<dbReference type="EMBL" id="VFQX01000052">
    <property type="protein sequence ID" value="KAF0974443.1"/>
    <property type="molecule type" value="Genomic_DNA"/>
</dbReference>
<keyword evidence="2" id="KW-0805">Transcription regulation</keyword>
<comment type="caution">
    <text evidence="6">The sequence shown here is derived from an EMBL/GenBank/DDBJ whole genome shotgun (WGS) entry which is preliminary data.</text>
</comment>
<evidence type="ECO:0000256" key="5">
    <source>
        <dbReference type="SAM" id="MobiDB-lite"/>
    </source>
</evidence>
<keyword evidence="3" id="KW-0804">Transcription</keyword>
<dbReference type="Pfam" id="PF02269">
    <property type="entry name" value="TFIID-18kDa"/>
    <property type="match status" value="1"/>
</dbReference>
<keyword evidence="4" id="KW-0539">Nucleus</keyword>
<dbReference type="VEuPathDB" id="AmoebaDB:NfTy_089680"/>
<comment type="subcellular location">
    <subcellularLocation>
        <location evidence="1">Nucleus</location>
    </subcellularLocation>
</comment>
<dbReference type="VEuPathDB" id="AmoebaDB:FDP41_006475"/>
<dbReference type="AlphaFoldDB" id="A0A6A5B7W1"/>
<dbReference type="InterPro" id="IPR003195">
    <property type="entry name" value="TFIID_TAF13"/>
</dbReference>
<evidence type="ECO:0000256" key="1">
    <source>
        <dbReference type="ARBA" id="ARBA00004123"/>
    </source>
</evidence>
<name>A0A6A5B7W1_NAEFO</name>
<sequence>MGKNSSSTTPPTTESKKSRKKTSSSSGSKKVSSNVAPISAAQPSTSATTSIAKNPPPSSNNNNTTNTTTIAAVGSPAASVSKPKKSTTTKKASSSKVSTPSSTNGPTVTSITTGPTYPMLSSSLAFPMSQFSSKNSSVSPQSYEIVYMEEISNMITCFCFSNRVDPSTIRIIEQYSRNHIVDIIYQIYVFVNAKSANTIDQVESVDSTITVEDVLFFIKKDSLKFARFENMIKVKELRKKESEPEEEAEGKKRKNVFSHIKDKRLKLDPILDIGHFSDDESEIPTSNAINSSPGEINSDQLIENYLQEKRQAADFLSKNLSLNDYLEYTKCRESNFISKGTKRFRQWLEIPPNVKINDNALELLALEAYETVGKLCQIALICLIDRENRIVTPFEDSLFTAAGLLTPRERRMYSQFPQLQEISSSTTGTQQIHRPTLTASHILDAIILLHPPSVSMCQLPRFCLRF</sequence>
<dbReference type="Proteomes" id="UP000444721">
    <property type="component" value="Unassembled WGS sequence"/>
</dbReference>
<dbReference type="PANTHER" id="PTHR11380:SF16">
    <property type="entry name" value="TRANSCRIPTION INITIATION PROTEIN SPT3 HOMOLOG"/>
    <property type="match status" value="1"/>
</dbReference>
<dbReference type="OMA" id="NRESANM"/>
<dbReference type="RefSeq" id="XP_044559156.1">
    <property type="nucleotide sequence ID" value="XM_044710114.1"/>
</dbReference>
<feature type="region of interest" description="Disordered" evidence="5">
    <location>
        <begin position="1"/>
        <end position="114"/>
    </location>
</feature>
<reference evidence="6 7" key="1">
    <citation type="journal article" date="2019" name="Sci. Rep.">
        <title>Nanopore sequencing improves the draft genome of the human pathogenic amoeba Naegleria fowleri.</title>
        <authorList>
            <person name="Liechti N."/>
            <person name="Schurch N."/>
            <person name="Bruggmann R."/>
            <person name="Wittwer M."/>
        </authorList>
    </citation>
    <scope>NUCLEOTIDE SEQUENCE [LARGE SCALE GENOMIC DNA]</scope>
    <source>
        <strain evidence="6 7">ATCC 30894</strain>
    </source>
</reference>
<feature type="compositionally biased region" description="Polar residues" evidence="5">
    <location>
        <begin position="104"/>
        <end position="114"/>
    </location>
</feature>
<proteinExistence type="predicted"/>
<dbReference type="GO" id="GO:0005634">
    <property type="term" value="C:nucleus"/>
    <property type="evidence" value="ECO:0007669"/>
    <property type="project" value="UniProtKB-SubCell"/>
</dbReference>
<keyword evidence="7" id="KW-1185">Reference proteome</keyword>
<evidence type="ECO:0000256" key="3">
    <source>
        <dbReference type="ARBA" id="ARBA00023163"/>
    </source>
</evidence>
<dbReference type="GeneID" id="68113693"/>
<dbReference type="VEuPathDB" id="AmoebaDB:NF0082840"/>
<organism evidence="6 7">
    <name type="scientific">Naegleria fowleri</name>
    <name type="common">Brain eating amoeba</name>
    <dbReference type="NCBI Taxonomy" id="5763"/>
    <lineage>
        <taxon>Eukaryota</taxon>
        <taxon>Discoba</taxon>
        <taxon>Heterolobosea</taxon>
        <taxon>Tetramitia</taxon>
        <taxon>Eutetramitia</taxon>
        <taxon>Vahlkampfiidae</taxon>
        <taxon>Naegleria</taxon>
    </lineage>
</organism>
<dbReference type="OrthoDB" id="66982at2759"/>
<evidence type="ECO:0000256" key="2">
    <source>
        <dbReference type="ARBA" id="ARBA00023015"/>
    </source>
</evidence>